<keyword evidence="3" id="KW-1185">Reference proteome</keyword>
<comment type="caution">
    <text evidence="2">The sequence shown here is derived from an EMBL/GenBank/DDBJ whole genome shotgun (WGS) entry which is preliminary data.</text>
</comment>
<accession>A0ABQ9GIV9</accession>
<reference evidence="2 3" key="1">
    <citation type="submission" date="2023-02" db="EMBL/GenBank/DDBJ databases">
        <title>LHISI_Scaffold_Assembly.</title>
        <authorList>
            <person name="Stuart O.P."/>
            <person name="Cleave R."/>
            <person name="Magrath M.J.L."/>
            <person name="Mikheyev A.S."/>
        </authorList>
    </citation>
    <scope>NUCLEOTIDE SEQUENCE [LARGE SCALE GENOMIC DNA]</scope>
    <source>
        <strain evidence="2">Daus_M_001</strain>
        <tissue evidence="2">Leg muscle</tissue>
    </source>
</reference>
<dbReference type="EMBL" id="JARBHB010000012">
    <property type="protein sequence ID" value="KAJ8871965.1"/>
    <property type="molecule type" value="Genomic_DNA"/>
</dbReference>
<organism evidence="2 3">
    <name type="scientific">Dryococelus australis</name>
    <dbReference type="NCBI Taxonomy" id="614101"/>
    <lineage>
        <taxon>Eukaryota</taxon>
        <taxon>Metazoa</taxon>
        <taxon>Ecdysozoa</taxon>
        <taxon>Arthropoda</taxon>
        <taxon>Hexapoda</taxon>
        <taxon>Insecta</taxon>
        <taxon>Pterygota</taxon>
        <taxon>Neoptera</taxon>
        <taxon>Polyneoptera</taxon>
        <taxon>Phasmatodea</taxon>
        <taxon>Verophasmatodea</taxon>
        <taxon>Anareolatae</taxon>
        <taxon>Phasmatidae</taxon>
        <taxon>Eurycanthinae</taxon>
        <taxon>Dryococelus</taxon>
    </lineage>
</organism>
<name>A0ABQ9GIV9_9NEOP</name>
<feature type="region of interest" description="Disordered" evidence="1">
    <location>
        <begin position="55"/>
        <end position="88"/>
    </location>
</feature>
<evidence type="ECO:0000313" key="2">
    <source>
        <dbReference type="EMBL" id="KAJ8871965.1"/>
    </source>
</evidence>
<sequence>MTSSSLESNVRHRTSEWHKLILDIELNMTEVVILVNPGYRISTTSLTAIVLAPNEATPEAQDHDGPTTNQPSKPGQSKSVEDQEQPRNLKKHHCLQVLTNYFYLIDVADEVLGSRLDDLAEQSEEAGQEDVDCTEQFADDNLHKEDRFQRVNSQCRVL</sequence>
<proteinExistence type="predicted"/>
<evidence type="ECO:0000313" key="3">
    <source>
        <dbReference type="Proteomes" id="UP001159363"/>
    </source>
</evidence>
<evidence type="ECO:0000256" key="1">
    <source>
        <dbReference type="SAM" id="MobiDB-lite"/>
    </source>
</evidence>
<protein>
    <submittedName>
        <fullName evidence="2">Uncharacterized protein</fullName>
    </submittedName>
</protein>
<gene>
    <name evidence="2" type="ORF">PR048_028305</name>
</gene>
<feature type="compositionally biased region" description="Polar residues" evidence="1">
    <location>
        <begin position="66"/>
        <end position="78"/>
    </location>
</feature>
<dbReference type="Proteomes" id="UP001159363">
    <property type="component" value="Chromosome 11"/>
</dbReference>